<dbReference type="AlphaFoldDB" id="A0A831UD81"/>
<dbReference type="InterPro" id="IPR001173">
    <property type="entry name" value="Glyco_trans_2-like"/>
</dbReference>
<dbReference type="Gene3D" id="3.90.550.10">
    <property type="entry name" value="Spore Coat Polysaccharide Biosynthesis Protein SpsA, Chain A"/>
    <property type="match status" value="1"/>
</dbReference>
<dbReference type="InterPro" id="IPR029044">
    <property type="entry name" value="Nucleotide-diphossugar_trans"/>
</dbReference>
<accession>A0A831UD81</accession>
<feature type="transmembrane region" description="Helical" evidence="1">
    <location>
        <begin position="277"/>
        <end position="295"/>
    </location>
</feature>
<name>A0A831UD81_GEOME</name>
<evidence type="ECO:0000259" key="2">
    <source>
        <dbReference type="Pfam" id="PF13632"/>
    </source>
</evidence>
<dbReference type="InterPro" id="IPR050834">
    <property type="entry name" value="Glycosyltransf_2"/>
</dbReference>
<gene>
    <name evidence="3" type="ORF">ENQ87_10425</name>
</gene>
<dbReference type="Pfam" id="PF13632">
    <property type="entry name" value="Glyco_trans_2_3"/>
    <property type="match status" value="1"/>
</dbReference>
<feature type="transmembrane region" description="Helical" evidence="1">
    <location>
        <begin position="230"/>
        <end position="257"/>
    </location>
</feature>
<dbReference type="EMBL" id="DSOV01000044">
    <property type="protein sequence ID" value="HEN42771.1"/>
    <property type="molecule type" value="Genomic_DNA"/>
</dbReference>
<keyword evidence="1" id="KW-1133">Transmembrane helix</keyword>
<proteinExistence type="predicted"/>
<dbReference type="PANTHER" id="PTHR43685:SF3">
    <property type="entry name" value="SLR2126 PROTEIN"/>
    <property type="match status" value="1"/>
</dbReference>
<reference evidence="3" key="1">
    <citation type="journal article" date="2020" name="mSystems">
        <title>Genome- and Community-Level Interaction Insights into Carbon Utilization and Element Cycling Functions of Hydrothermarchaeota in Hydrothermal Sediment.</title>
        <authorList>
            <person name="Zhou Z."/>
            <person name="Liu Y."/>
            <person name="Xu W."/>
            <person name="Pan J."/>
            <person name="Luo Z.H."/>
            <person name="Li M."/>
        </authorList>
    </citation>
    <scope>NUCLEOTIDE SEQUENCE [LARGE SCALE GENOMIC DNA]</scope>
    <source>
        <strain evidence="3">SpSt-349</strain>
    </source>
</reference>
<keyword evidence="3" id="KW-0808">Transferase</keyword>
<dbReference type="PANTHER" id="PTHR43685">
    <property type="entry name" value="GLYCOSYLTRANSFERASE"/>
    <property type="match status" value="1"/>
</dbReference>
<comment type="caution">
    <text evidence="3">The sequence shown here is derived from an EMBL/GenBank/DDBJ whole genome shotgun (WGS) entry which is preliminary data.</text>
</comment>
<dbReference type="GO" id="GO:0016740">
    <property type="term" value="F:transferase activity"/>
    <property type="evidence" value="ECO:0007669"/>
    <property type="project" value="UniProtKB-KW"/>
</dbReference>
<keyword evidence="1" id="KW-0812">Transmembrane</keyword>
<feature type="domain" description="Glycosyltransferase 2-like" evidence="2">
    <location>
        <begin position="62"/>
        <end position="254"/>
    </location>
</feature>
<dbReference type="SUPFAM" id="SSF53448">
    <property type="entry name" value="Nucleotide-diphospho-sugar transferases"/>
    <property type="match status" value="1"/>
</dbReference>
<evidence type="ECO:0000313" key="3">
    <source>
        <dbReference type="EMBL" id="HEN42771.1"/>
    </source>
</evidence>
<keyword evidence="1" id="KW-0472">Membrane</keyword>
<evidence type="ECO:0000256" key="1">
    <source>
        <dbReference type="SAM" id="Phobius"/>
    </source>
</evidence>
<organism evidence="3">
    <name type="scientific">Geobacter metallireducens</name>
    <dbReference type="NCBI Taxonomy" id="28232"/>
    <lineage>
        <taxon>Bacteria</taxon>
        <taxon>Pseudomonadati</taxon>
        <taxon>Thermodesulfobacteriota</taxon>
        <taxon>Desulfuromonadia</taxon>
        <taxon>Geobacterales</taxon>
        <taxon>Geobacteraceae</taxon>
        <taxon>Geobacter</taxon>
    </lineage>
</organism>
<protein>
    <submittedName>
        <fullName evidence="3">Glycosyltransferase</fullName>
    </submittedName>
</protein>
<sequence length="321" mass="35225">MDDLPVFTIIIPVKPAGAVRAVDHLRGKVDYPSDRYEVMVAEGRRPSRQRNLAAAGARGEILYFLDDDSLASPGFLRLAARHFEAPDIAAVGGPSLTPQSDSPLQRAFGAAFASPLGGGGVRNRYRCVGGARETDDSELILCNLAFRRDLFLDAGGLDGRLYPNEENELMVRLRRKGLRLIHDPALAVFRSQRPHLRAFVRQLFTYGRGRGEQIRLGGGHGIANFLPSFFLLYLCTLSFLGGVWMIPLFVYLLAAIISSLVEGVKSNDVRVSLLLPLVYPLLHLSYGAGLILGLISPRFRGRGAGDDAVTVRVVKSLEDRW</sequence>